<protein>
    <submittedName>
        <fullName evidence="2">Uncharacterized protein</fullName>
    </submittedName>
</protein>
<evidence type="ECO:0000313" key="2">
    <source>
        <dbReference type="EMBL" id="TGX45768.1"/>
    </source>
</evidence>
<organism evidence="2 3">
    <name type="scientific">Sphingomonas naasensis</name>
    <dbReference type="NCBI Taxonomy" id="1344951"/>
    <lineage>
        <taxon>Bacteria</taxon>
        <taxon>Pseudomonadati</taxon>
        <taxon>Pseudomonadota</taxon>
        <taxon>Alphaproteobacteria</taxon>
        <taxon>Sphingomonadales</taxon>
        <taxon>Sphingomonadaceae</taxon>
        <taxon>Sphingomonas</taxon>
    </lineage>
</organism>
<dbReference type="Proteomes" id="UP000309848">
    <property type="component" value="Unassembled WGS sequence"/>
</dbReference>
<comment type="caution">
    <text evidence="2">The sequence shown here is derived from an EMBL/GenBank/DDBJ whole genome shotgun (WGS) entry which is preliminary data.</text>
</comment>
<evidence type="ECO:0000313" key="3">
    <source>
        <dbReference type="Proteomes" id="UP000309848"/>
    </source>
</evidence>
<dbReference type="AlphaFoldDB" id="A0A4S1WQY1"/>
<feature type="region of interest" description="Disordered" evidence="1">
    <location>
        <begin position="160"/>
        <end position="190"/>
    </location>
</feature>
<dbReference type="RefSeq" id="WP_135981910.1">
    <property type="nucleotide sequence ID" value="NZ_JAASQM010000001.1"/>
</dbReference>
<reference evidence="2 3" key="1">
    <citation type="submission" date="2019-04" db="EMBL/GenBank/DDBJ databases">
        <title>Sphingomonas psychrotolerans sp. nov., isolated from soil in the Tianshan Mountains, Xinjiang, China.</title>
        <authorList>
            <person name="Luo Y."/>
            <person name="Sheng H."/>
        </authorList>
    </citation>
    <scope>NUCLEOTIDE SEQUENCE [LARGE SCALE GENOMIC DNA]</scope>
    <source>
        <strain evidence="2 3">KIS18-15</strain>
    </source>
</reference>
<accession>A0A4S1WQY1</accession>
<keyword evidence="3" id="KW-1185">Reference proteome</keyword>
<dbReference type="OrthoDB" id="7282816at2"/>
<sequence>MTGRAGGQQDPLLHFTPVSLAITRRNGWTSERQRAFVAALARTGVVRSAAASVGMNARSAYRLRDRVGPDHAFARAWDHAMDRARSAAFAVAERALTELEQVPVTYRGRIIGWRTRLNEKLACAALRYMLREEARDGEIPSHCERREVRLWRRECARARAEEAAPTPQNFAPPPPHVPPRGRSIPRVREL</sequence>
<dbReference type="EMBL" id="SRXU01000001">
    <property type="protein sequence ID" value="TGX45768.1"/>
    <property type="molecule type" value="Genomic_DNA"/>
</dbReference>
<evidence type="ECO:0000256" key="1">
    <source>
        <dbReference type="SAM" id="MobiDB-lite"/>
    </source>
</evidence>
<gene>
    <name evidence="2" type="ORF">E5A74_00885</name>
</gene>
<proteinExistence type="predicted"/>
<name>A0A4S1WQY1_9SPHN</name>